<organism evidence="1">
    <name type="scientific">marine sediment metagenome</name>
    <dbReference type="NCBI Taxonomy" id="412755"/>
    <lineage>
        <taxon>unclassified sequences</taxon>
        <taxon>metagenomes</taxon>
        <taxon>ecological metagenomes</taxon>
    </lineage>
</organism>
<protein>
    <submittedName>
        <fullName evidence="1">Uncharacterized protein</fullName>
    </submittedName>
</protein>
<reference evidence="1" key="1">
    <citation type="journal article" date="2015" name="Nature">
        <title>Complex archaea that bridge the gap between prokaryotes and eukaryotes.</title>
        <authorList>
            <person name="Spang A."/>
            <person name="Saw J.H."/>
            <person name="Jorgensen S.L."/>
            <person name="Zaremba-Niedzwiedzka K."/>
            <person name="Martijn J."/>
            <person name="Lind A.E."/>
            <person name="van Eijk R."/>
            <person name="Schleper C."/>
            <person name="Guy L."/>
            <person name="Ettema T.J."/>
        </authorList>
    </citation>
    <scope>NUCLEOTIDE SEQUENCE</scope>
</reference>
<proteinExistence type="predicted"/>
<comment type="caution">
    <text evidence="1">The sequence shown here is derived from an EMBL/GenBank/DDBJ whole genome shotgun (WGS) entry which is preliminary data.</text>
</comment>
<dbReference type="AlphaFoldDB" id="A0A0F9LC51"/>
<sequence length="24" mass="2519">QLASDMAFERIVEIADGVLLAAGE</sequence>
<name>A0A0F9LC51_9ZZZZ</name>
<accession>A0A0F9LC51</accession>
<gene>
    <name evidence="1" type="ORF">LCGC14_1217990</name>
</gene>
<dbReference type="EMBL" id="LAZR01006387">
    <property type="protein sequence ID" value="KKM92469.1"/>
    <property type="molecule type" value="Genomic_DNA"/>
</dbReference>
<evidence type="ECO:0000313" key="1">
    <source>
        <dbReference type="EMBL" id="KKM92469.1"/>
    </source>
</evidence>
<feature type="non-terminal residue" evidence="1">
    <location>
        <position position="1"/>
    </location>
</feature>